<protein>
    <submittedName>
        <fullName evidence="1">Uncharacterized protein</fullName>
    </submittedName>
</protein>
<reference evidence="1" key="1">
    <citation type="submission" date="2018-05" db="EMBL/GenBank/DDBJ databases">
        <authorList>
            <person name="Lanie J.A."/>
            <person name="Ng W.-L."/>
            <person name="Kazmierczak K.M."/>
            <person name="Andrzejewski T.M."/>
            <person name="Davidsen T.M."/>
            <person name="Wayne K.J."/>
            <person name="Tettelin H."/>
            <person name="Glass J.I."/>
            <person name="Rusch D."/>
            <person name="Podicherti R."/>
            <person name="Tsui H.-C.T."/>
            <person name="Winkler M.E."/>
        </authorList>
    </citation>
    <scope>NUCLEOTIDE SEQUENCE</scope>
</reference>
<dbReference type="EMBL" id="UINC01077224">
    <property type="protein sequence ID" value="SVC17159.1"/>
    <property type="molecule type" value="Genomic_DNA"/>
</dbReference>
<name>A0A382JZ99_9ZZZZ</name>
<evidence type="ECO:0000313" key="1">
    <source>
        <dbReference type="EMBL" id="SVC17159.1"/>
    </source>
</evidence>
<dbReference type="AlphaFoldDB" id="A0A382JZ99"/>
<accession>A0A382JZ99</accession>
<proteinExistence type="predicted"/>
<sequence>MKRRMRNIIEQLSKAYRFPSSPVGNDKRIARRVATEFRHEYPPGTPTEFIADEILSCWERNKQ</sequence>
<organism evidence="1">
    <name type="scientific">marine metagenome</name>
    <dbReference type="NCBI Taxonomy" id="408172"/>
    <lineage>
        <taxon>unclassified sequences</taxon>
        <taxon>metagenomes</taxon>
        <taxon>ecological metagenomes</taxon>
    </lineage>
</organism>
<gene>
    <name evidence="1" type="ORF">METZ01_LOCUS270013</name>
</gene>